<dbReference type="EMBL" id="LNQE01001806">
    <property type="protein sequence ID" value="KUG05555.1"/>
    <property type="molecule type" value="Genomic_DNA"/>
</dbReference>
<gene>
    <name evidence="1" type="ORF">ASZ90_017019</name>
</gene>
<name>A0A0W8EAZ2_9ZZZZ</name>
<dbReference type="AlphaFoldDB" id="A0A0W8EAZ2"/>
<organism evidence="1">
    <name type="scientific">hydrocarbon metagenome</name>
    <dbReference type="NCBI Taxonomy" id="938273"/>
    <lineage>
        <taxon>unclassified sequences</taxon>
        <taxon>metagenomes</taxon>
        <taxon>ecological metagenomes</taxon>
    </lineage>
</organism>
<comment type="caution">
    <text evidence="1">The sequence shown here is derived from an EMBL/GenBank/DDBJ whole genome shotgun (WGS) entry which is preliminary data.</text>
</comment>
<protein>
    <recommendedName>
        <fullName evidence="2">Rho termination factor N-terminal domain-containing protein</fullName>
    </recommendedName>
</protein>
<evidence type="ECO:0008006" key="2">
    <source>
        <dbReference type="Google" id="ProtNLM"/>
    </source>
</evidence>
<reference evidence="1" key="1">
    <citation type="journal article" date="2015" name="Proc. Natl. Acad. Sci. U.S.A.">
        <title>Networks of energetic and metabolic interactions define dynamics in microbial communities.</title>
        <authorList>
            <person name="Embree M."/>
            <person name="Liu J.K."/>
            <person name="Al-Bassam M.M."/>
            <person name="Zengler K."/>
        </authorList>
    </citation>
    <scope>NUCLEOTIDE SEQUENCE</scope>
</reference>
<sequence>MDDTERAELVQRLDLKALKETAKALGIKPGRCPTKTSIARLLPDDALRTLAKK</sequence>
<accession>A0A0W8EAZ2</accession>
<evidence type="ECO:0000313" key="1">
    <source>
        <dbReference type="EMBL" id="KUG05555.1"/>
    </source>
</evidence>
<proteinExistence type="predicted"/>